<name>A0ABX6NMZ7_9BACT</name>
<organism evidence="6 7">
    <name type="scientific">Oceanidesulfovibrio marinus</name>
    <dbReference type="NCBI Taxonomy" id="370038"/>
    <lineage>
        <taxon>Bacteria</taxon>
        <taxon>Pseudomonadati</taxon>
        <taxon>Thermodesulfobacteriota</taxon>
        <taxon>Desulfovibrionia</taxon>
        <taxon>Desulfovibrionales</taxon>
        <taxon>Desulfovibrionaceae</taxon>
        <taxon>Oceanidesulfovibrio</taxon>
    </lineage>
</organism>
<gene>
    <name evidence="6" type="ORF">E8L03_19705</name>
</gene>
<dbReference type="InterPro" id="IPR050109">
    <property type="entry name" value="HTH-type_TetR-like_transc_reg"/>
</dbReference>
<dbReference type="InterPro" id="IPR036271">
    <property type="entry name" value="Tet_transcr_reg_TetR-rel_C_sf"/>
</dbReference>
<dbReference type="PRINTS" id="PR00455">
    <property type="entry name" value="HTHTETR"/>
</dbReference>
<evidence type="ECO:0000256" key="2">
    <source>
        <dbReference type="ARBA" id="ARBA00023125"/>
    </source>
</evidence>
<dbReference type="SUPFAM" id="SSF46689">
    <property type="entry name" value="Homeodomain-like"/>
    <property type="match status" value="1"/>
</dbReference>
<dbReference type="InterPro" id="IPR009057">
    <property type="entry name" value="Homeodomain-like_sf"/>
</dbReference>
<dbReference type="Pfam" id="PF09209">
    <property type="entry name" value="CecR_C"/>
    <property type="match status" value="1"/>
</dbReference>
<keyword evidence="7" id="KW-1185">Reference proteome</keyword>
<dbReference type="PANTHER" id="PTHR30055">
    <property type="entry name" value="HTH-TYPE TRANSCRIPTIONAL REGULATOR RUTR"/>
    <property type="match status" value="1"/>
</dbReference>
<evidence type="ECO:0000256" key="3">
    <source>
        <dbReference type="ARBA" id="ARBA00023163"/>
    </source>
</evidence>
<dbReference type="Gene3D" id="1.10.10.60">
    <property type="entry name" value="Homeodomain-like"/>
    <property type="match status" value="1"/>
</dbReference>
<dbReference type="EMBL" id="CP039543">
    <property type="protein sequence ID" value="QJT11000.1"/>
    <property type="molecule type" value="Genomic_DNA"/>
</dbReference>
<dbReference type="PROSITE" id="PS50977">
    <property type="entry name" value="HTH_TETR_2"/>
    <property type="match status" value="1"/>
</dbReference>
<keyword evidence="1" id="KW-0805">Transcription regulation</keyword>
<evidence type="ECO:0000313" key="6">
    <source>
        <dbReference type="EMBL" id="QJT11000.1"/>
    </source>
</evidence>
<keyword evidence="2 4" id="KW-0238">DNA-binding</keyword>
<evidence type="ECO:0000256" key="1">
    <source>
        <dbReference type="ARBA" id="ARBA00023015"/>
    </source>
</evidence>
<feature type="domain" description="HTH tetR-type" evidence="5">
    <location>
        <begin position="17"/>
        <end position="77"/>
    </location>
</feature>
<evidence type="ECO:0000313" key="7">
    <source>
        <dbReference type="Proteomes" id="UP000503251"/>
    </source>
</evidence>
<dbReference type="Proteomes" id="UP000503251">
    <property type="component" value="Chromosome"/>
</dbReference>
<dbReference type="RefSeq" id="WP_171268293.1">
    <property type="nucleotide sequence ID" value="NZ_CP039543.1"/>
</dbReference>
<dbReference type="PANTHER" id="PTHR30055:SF234">
    <property type="entry name" value="HTH-TYPE TRANSCRIPTIONAL REGULATOR BETI"/>
    <property type="match status" value="1"/>
</dbReference>
<dbReference type="Pfam" id="PF00440">
    <property type="entry name" value="TetR_N"/>
    <property type="match status" value="1"/>
</dbReference>
<dbReference type="Gene3D" id="1.10.357.10">
    <property type="entry name" value="Tetracycline Repressor, domain 2"/>
    <property type="match status" value="1"/>
</dbReference>
<dbReference type="InterPro" id="IPR001647">
    <property type="entry name" value="HTH_TetR"/>
</dbReference>
<sequence length="223" mass="24702">MTSTDRQNPDPGAQAPADTKARLLESAGRIFAAKGFRRATGKEICQDAGANMAAINYHFGSKDSLYTTVLIEAHSRLMARDELAATMSLNVPPQERLAVFLNRLIRRLFTQSAGSWPIRVVVREMADPTPAFRTLVDKEILPKSHILRRTVAELMDLPVEHEAALRTTISIIAQVISLFQNRAAFEQIFPELDWSEAAMEPVRDHILTFSLAGAEAVAAKHRA</sequence>
<evidence type="ECO:0000256" key="4">
    <source>
        <dbReference type="PROSITE-ProRule" id="PRU00335"/>
    </source>
</evidence>
<protein>
    <submittedName>
        <fullName evidence="6">Helix-turn-helix transcriptional regulator</fullName>
    </submittedName>
</protein>
<reference evidence="6 7" key="1">
    <citation type="submission" date="2019-04" db="EMBL/GenBank/DDBJ databases">
        <title>Isolation and culture of sulfate reducing bacteria from the cold seep of the South China Sea.</title>
        <authorList>
            <person name="Sun C."/>
            <person name="Liu R."/>
        </authorList>
    </citation>
    <scope>NUCLEOTIDE SEQUENCE [LARGE SCALE GENOMIC DNA]</scope>
    <source>
        <strain evidence="6 7">CS1</strain>
    </source>
</reference>
<dbReference type="InterPro" id="IPR015292">
    <property type="entry name" value="Tscrpt_reg_YbiH_C"/>
</dbReference>
<proteinExistence type="predicted"/>
<keyword evidence="3" id="KW-0804">Transcription</keyword>
<accession>A0ABX6NMZ7</accession>
<evidence type="ECO:0000259" key="5">
    <source>
        <dbReference type="PROSITE" id="PS50977"/>
    </source>
</evidence>
<feature type="DNA-binding region" description="H-T-H motif" evidence="4">
    <location>
        <begin position="40"/>
        <end position="59"/>
    </location>
</feature>
<dbReference type="SUPFAM" id="SSF48498">
    <property type="entry name" value="Tetracyclin repressor-like, C-terminal domain"/>
    <property type="match status" value="1"/>
</dbReference>